<dbReference type="EMBL" id="GIBP01005901">
    <property type="protein sequence ID" value="NDV34870.1"/>
    <property type="molecule type" value="Transcribed_RNA"/>
</dbReference>
<feature type="active site" description="Proton acceptor" evidence="4">
    <location>
        <position position="114"/>
    </location>
</feature>
<keyword evidence="4" id="KW-0862">Zinc</keyword>
<dbReference type="AlphaFoldDB" id="A0A6B2LDA3"/>
<organism evidence="6">
    <name type="scientific">Arcella intermedia</name>
    <dbReference type="NCBI Taxonomy" id="1963864"/>
    <lineage>
        <taxon>Eukaryota</taxon>
        <taxon>Amoebozoa</taxon>
        <taxon>Tubulinea</taxon>
        <taxon>Elardia</taxon>
        <taxon>Arcellinida</taxon>
        <taxon>Sphaerothecina</taxon>
        <taxon>Arcellidae</taxon>
        <taxon>Arcella</taxon>
    </lineage>
</organism>
<feature type="domain" description="Deacetylase sirtuin-type" evidence="5">
    <location>
        <begin position="1"/>
        <end position="277"/>
    </location>
</feature>
<evidence type="ECO:0000256" key="1">
    <source>
        <dbReference type="ARBA" id="ARBA00006988"/>
    </source>
</evidence>
<evidence type="ECO:0000256" key="3">
    <source>
        <dbReference type="ARBA" id="ARBA00023027"/>
    </source>
</evidence>
<feature type="binding site" evidence="4">
    <location>
        <position position="183"/>
    </location>
    <ligand>
        <name>Zn(2+)</name>
        <dbReference type="ChEBI" id="CHEBI:29105"/>
    </ligand>
</feature>
<dbReference type="Pfam" id="PF02146">
    <property type="entry name" value="SIR2"/>
    <property type="match status" value="1"/>
</dbReference>
<evidence type="ECO:0000256" key="4">
    <source>
        <dbReference type="PROSITE-ProRule" id="PRU00236"/>
    </source>
</evidence>
<sequence>MLRAFIRSKSGLAVITGAGISTESGIPDYRGPKGSYRLGHKPVTYQEFLSNPIQRQRYWARSMKAWPIFSEARPSLPHIYLQKLESLGKIHYLITQNVDSLHHKAGSQNVLELHGKLREGICLSCKGIRDRTDIQSELEKKNPAWISKDSYTHDDPSLRADGDVEPQLQNQQYSTFLVPQCTCQSNAIMKPNVVLFGENCAKLVVDESFKIISQCDGVLLVGTSCSTFSVFRLVQEAHKHSKPIAILNYGETRADPLANFKINDFAGNLLKKTVEAL</sequence>
<evidence type="ECO:0000259" key="5">
    <source>
        <dbReference type="PROSITE" id="PS50305"/>
    </source>
</evidence>
<dbReference type="GO" id="GO:0017136">
    <property type="term" value="F:histone deacetylase activity, NAD-dependent"/>
    <property type="evidence" value="ECO:0007669"/>
    <property type="project" value="TreeGrafter"/>
</dbReference>
<dbReference type="GO" id="GO:0070403">
    <property type="term" value="F:NAD+ binding"/>
    <property type="evidence" value="ECO:0007669"/>
    <property type="project" value="InterPro"/>
</dbReference>
<comment type="similarity">
    <text evidence="1">Belongs to the sirtuin family.</text>
</comment>
<dbReference type="PROSITE" id="PS50305">
    <property type="entry name" value="SIRTUIN"/>
    <property type="match status" value="1"/>
</dbReference>
<dbReference type="SUPFAM" id="SSF52467">
    <property type="entry name" value="DHS-like NAD/FAD-binding domain"/>
    <property type="match status" value="1"/>
</dbReference>
<dbReference type="Gene3D" id="3.40.50.1220">
    <property type="entry name" value="TPP-binding domain"/>
    <property type="match status" value="1"/>
</dbReference>
<keyword evidence="4" id="KW-0479">Metal-binding</keyword>
<feature type="binding site" evidence="4">
    <location>
        <position position="122"/>
    </location>
    <ligand>
        <name>Zn(2+)</name>
        <dbReference type="ChEBI" id="CHEBI:29105"/>
    </ligand>
</feature>
<proteinExistence type="inferred from homology"/>
<dbReference type="InterPro" id="IPR026590">
    <property type="entry name" value="Ssirtuin_cat_dom"/>
</dbReference>
<keyword evidence="3" id="KW-0520">NAD</keyword>
<dbReference type="InterPro" id="IPR050134">
    <property type="entry name" value="NAD-dep_sirtuin_deacylases"/>
</dbReference>
<dbReference type="PANTHER" id="PTHR11085">
    <property type="entry name" value="NAD-DEPENDENT PROTEIN DEACYLASE SIRTUIN-5, MITOCHONDRIAL-RELATED"/>
    <property type="match status" value="1"/>
</dbReference>
<feature type="binding site" evidence="4">
    <location>
        <position position="125"/>
    </location>
    <ligand>
        <name>Zn(2+)</name>
        <dbReference type="ChEBI" id="CHEBI:29105"/>
    </ligand>
</feature>
<dbReference type="Gene3D" id="3.30.1600.10">
    <property type="entry name" value="SIR2/SIRT2 'Small Domain"/>
    <property type="match status" value="1"/>
</dbReference>
<feature type="binding site" evidence="4">
    <location>
        <position position="181"/>
    </location>
    <ligand>
        <name>Zn(2+)</name>
        <dbReference type="ChEBI" id="CHEBI:29105"/>
    </ligand>
</feature>
<dbReference type="GO" id="GO:0046872">
    <property type="term" value="F:metal ion binding"/>
    <property type="evidence" value="ECO:0007669"/>
    <property type="project" value="UniProtKB-KW"/>
</dbReference>
<reference evidence="6" key="1">
    <citation type="journal article" date="2020" name="J. Eukaryot. Microbiol.">
        <title>De novo Sequencing, Assembly and Annotation of the Transcriptome for the Free-Living Testate Amoeba Arcella intermedia.</title>
        <authorList>
            <person name="Ribeiro G.M."/>
            <person name="Porfirio-Sousa A.L."/>
            <person name="Maurer-Alcala X.X."/>
            <person name="Katz L.A."/>
            <person name="Lahr D.J.G."/>
        </authorList>
    </citation>
    <scope>NUCLEOTIDE SEQUENCE</scope>
</reference>
<dbReference type="InterPro" id="IPR026591">
    <property type="entry name" value="Sirtuin_cat_small_dom_sf"/>
</dbReference>
<dbReference type="PANTHER" id="PTHR11085:SF10">
    <property type="entry name" value="NAD-DEPENDENT PROTEIN DEACYLASE SIRTUIN-5, MITOCHONDRIAL-RELATED"/>
    <property type="match status" value="1"/>
</dbReference>
<evidence type="ECO:0000313" key="6">
    <source>
        <dbReference type="EMBL" id="NDV34870.1"/>
    </source>
</evidence>
<keyword evidence="2" id="KW-0808">Transferase</keyword>
<dbReference type="InterPro" id="IPR003000">
    <property type="entry name" value="Sirtuin"/>
</dbReference>
<evidence type="ECO:0000256" key="2">
    <source>
        <dbReference type="ARBA" id="ARBA00022679"/>
    </source>
</evidence>
<name>A0A6B2LDA3_9EUKA</name>
<protein>
    <recommendedName>
        <fullName evidence="5">Deacetylase sirtuin-type domain-containing protein</fullName>
    </recommendedName>
</protein>
<dbReference type="InterPro" id="IPR029035">
    <property type="entry name" value="DHS-like_NAD/FAD-binding_dom"/>
</dbReference>
<accession>A0A6B2LDA3</accession>